<accession>A0A9W7LGH1</accession>
<feature type="compositionally biased region" description="Polar residues" evidence="1">
    <location>
        <begin position="17"/>
        <end position="26"/>
    </location>
</feature>
<protein>
    <submittedName>
        <fullName evidence="2">Uncharacterized protein</fullName>
    </submittedName>
</protein>
<gene>
    <name evidence="2" type="ORF">TrCOL_g8870</name>
</gene>
<feature type="region of interest" description="Disordered" evidence="1">
    <location>
        <begin position="580"/>
        <end position="631"/>
    </location>
</feature>
<comment type="caution">
    <text evidence="2">The sequence shown here is derived from an EMBL/GenBank/DDBJ whole genome shotgun (WGS) entry which is preliminary data.</text>
</comment>
<evidence type="ECO:0000313" key="2">
    <source>
        <dbReference type="EMBL" id="GMI49121.1"/>
    </source>
</evidence>
<dbReference type="AlphaFoldDB" id="A0A9W7LGH1"/>
<keyword evidence="3" id="KW-1185">Reference proteome</keyword>
<feature type="compositionally biased region" description="Low complexity" evidence="1">
    <location>
        <begin position="68"/>
        <end position="84"/>
    </location>
</feature>
<evidence type="ECO:0000256" key="1">
    <source>
        <dbReference type="SAM" id="MobiDB-lite"/>
    </source>
</evidence>
<evidence type="ECO:0000313" key="3">
    <source>
        <dbReference type="Proteomes" id="UP001165065"/>
    </source>
</evidence>
<feature type="compositionally biased region" description="Polar residues" evidence="1">
    <location>
        <begin position="51"/>
        <end position="60"/>
    </location>
</feature>
<feature type="compositionally biased region" description="Basic and acidic residues" evidence="1">
    <location>
        <begin position="585"/>
        <end position="601"/>
    </location>
</feature>
<dbReference type="EMBL" id="BRYA01000467">
    <property type="protein sequence ID" value="GMI49121.1"/>
    <property type="molecule type" value="Genomic_DNA"/>
</dbReference>
<proteinExistence type="predicted"/>
<sequence>MKTSGSNPLKRERDLNNSHTSPPSNYTDDRIDSIFSAKTNSADEVEVSKSAAKSNPTSDSVDNEAQYPPSISNSPSICNPSASNFSSPIARSPFAFASSNTPNVPISLERRNSSSSDMEEEEDDVDGRKPAAATTTTSVEQESVIVDLLYSLNFDEGDDEFTYGDEEVEEANGEAPPSGNTTNLRHYILPSPSSSNCPQPPGLNGRGDPCRALPFRKGPTIKGEPKIYEGIKIVNNLNFFPQTPGGQAFPPEALAELIEGNAFIHATLTNNLYNNPDPNNTIFYPHNYNLAGGILRTSYMYPLCTKQDHGPRGIRGVWCFPAGHIKMSIGHILKKWGAYLKATGGGIAVLVLPRSDARIEQFENHMTGSHFSRKTNPVFSRTRVFVEDKDFLLISPNKEGEWLIPEALNMVEMSSIFTKPFLTHEEIRARRAAYNATYRASSKGKAVQATYQASSKGKATIATWNASSKGKAANKAASATYRASSNGKAVKAAYNASSNGKAVNKAASATYQASSKGKAASAAYNASSKGKAANKAASATYRASSNGKAVKAAYNASSNGKAVKAAYKASSNGKASIATYNASSKRKESRATYNAKNRESINQKQNARNASKRAESKAEKQKEEHAARQTGGTLEYRIGQVQIEVHNATTERTPVTSALLMRILGRWEFDAALLAPAMAHLRTLRTIGRVNGTTRATVCLTWDEIVQNILMEGDYGFDQKDGRWKKGAFQLVLAAIASKKDAEAARAAIAAQNAEDAVAHRRESKRRK</sequence>
<name>A0A9W7LGH1_9STRA</name>
<reference evidence="3" key="1">
    <citation type="journal article" date="2023" name="Commun. Biol.">
        <title>Genome analysis of Parmales, the sister group of diatoms, reveals the evolutionary specialization of diatoms from phago-mixotrophs to photoautotrophs.</title>
        <authorList>
            <person name="Ban H."/>
            <person name="Sato S."/>
            <person name="Yoshikawa S."/>
            <person name="Yamada K."/>
            <person name="Nakamura Y."/>
            <person name="Ichinomiya M."/>
            <person name="Sato N."/>
            <person name="Blanc-Mathieu R."/>
            <person name="Endo H."/>
            <person name="Kuwata A."/>
            <person name="Ogata H."/>
        </authorList>
    </citation>
    <scope>NUCLEOTIDE SEQUENCE [LARGE SCALE GENOMIC DNA]</scope>
</reference>
<feature type="region of interest" description="Disordered" evidence="1">
    <location>
        <begin position="1"/>
        <end position="139"/>
    </location>
</feature>
<organism evidence="2 3">
    <name type="scientific">Triparma columacea</name>
    <dbReference type="NCBI Taxonomy" id="722753"/>
    <lineage>
        <taxon>Eukaryota</taxon>
        <taxon>Sar</taxon>
        <taxon>Stramenopiles</taxon>
        <taxon>Ochrophyta</taxon>
        <taxon>Bolidophyceae</taxon>
        <taxon>Parmales</taxon>
        <taxon>Triparmaceae</taxon>
        <taxon>Triparma</taxon>
    </lineage>
</organism>
<dbReference type="OrthoDB" id="10644100at2759"/>
<feature type="compositionally biased region" description="Basic and acidic residues" evidence="1">
    <location>
        <begin position="612"/>
        <end position="627"/>
    </location>
</feature>
<dbReference type="Proteomes" id="UP001165065">
    <property type="component" value="Unassembled WGS sequence"/>
</dbReference>